<dbReference type="AlphaFoldDB" id="A0A4T0X0A1"/>
<dbReference type="Proteomes" id="UP000307173">
    <property type="component" value="Unassembled WGS sequence"/>
</dbReference>
<evidence type="ECO:0000256" key="2">
    <source>
        <dbReference type="SAM" id="MobiDB-lite"/>
    </source>
</evidence>
<keyword evidence="4" id="KW-1185">Reference proteome</keyword>
<name>A0A4T0X0A1_9ASCO</name>
<feature type="region of interest" description="Disordered" evidence="2">
    <location>
        <begin position="133"/>
        <end position="153"/>
    </location>
</feature>
<feature type="compositionally biased region" description="Basic and acidic residues" evidence="2">
    <location>
        <begin position="10"/>
        <end position="20"/>
    </location>
</feature>
<comment type="caution">
    <text evidence="3">The sequence shown here is derived from an EMBL/GenBank/DDBJ whole genome shotgun (WGS) entry which is preliminary data.</text>
</comment>
<proteinExistence type="predicted"/>
<organism evidence="3 4">
    <name type="scientific">Pichia inconspicua</name>
    <dbReference type="NCBI Taxonomy" id="52247"/>
    <lineage>
        <taxon>Eukaryota</taxon>
        <taxon>Fungi</taxon>
        <taxon>Dikarya</taxon>
        <taxon>Ascomycota</taxon>
        <taxon>Saccharomycotina</taxon>
        <taxon>Pichiomycetes</taxon>
        <taxon>Pichiales</taxon>
        <taxon>Pichiaceae</taxon>
        <taxon>Pichia</taxon>
    </lineage>
</organism>
<keyword evidence="1" id="KW-0175">Coiled coil</keyword>
<evidence type="ECO:0000313" key="3">
    <source>
        <dbReference type="EMBL" id="TID25435.1"/>
    </source>
</evidence>
<protein>
    <submittedName>
        <fullName evidence="3">Uncharacterized protein</fullName>
    </submittedName>
</protein>
<feature type="coiled-coil region" evidence="1">
    <location>
        <begin position="467"/>
        <end position="494"/>
    </location>
</feature>
<dbReference type="OrthoDB" id="3991295at2759"/>
<evidence type="ECO:0000256" key="1">
    <source>
        <dbReference type="SAM" id="Coils"/>
    </source>
</evidence>
<accession>A0A4T0X0A1</accession>
<dbReference type="EMBL" id="SELW01000483">
    <property type="protein sequence ID" value="TID25435.1"/>
    <property type="molecule type" value="Genomic_DNA"/>
</dbReference>
<gene>
    <name evidence="3" type="ORF">CANINC_002971</name>
</gene>
<reference evidence="3 4" key="1">
    <citation type="journal article" date="2019" name="Front. Genet.">
        <title>Whole-Genome Sequencing of the Opportunistic Yeast Pathogen Candida inconspicua Uncovers Its Hybrid Origin.</title>
        <authorList>
            <person name="Mixao V."/>
            <person name="Hansen A.P."/>
            <person name="Saus E."/>
            <person name="Boekhout T."/>
            <person name="Lass-Florl C."/>
            <person name="Gabaldon T."/>
        </authorList>
    </citation>
    <scope>NUCLEOTIDE SEQUENCE [LARGE SCALE GENOMIC DNA]</scope>
    <source>
        <strain evidence="3 4">CBS 180</strain>
    </source>
</reference>
<sequence>MNQGNFGPGENKRNTNEKKNQTIFKSPFIKSEKNFIPNLSPQKRTLSSPIKRTHKRSHSNGAITLEGIHSRNREPLTFNHQKSSLLDEFQFGDLDNENLLVNFPILKPPTRNIDVIANNREYNYQTNRSNLFDDLESSRNDRDSFNSSSSNENTSIFSMIPGRGASSVFDFNSYLKTITSNMKVASEVTSGMVGPMRLLDFSNPIKLNVLEDKQLMDDLDLDCVMRSNTWDSDAETENDELELDFNFSNQDNSSSRVSKIPSLYDPFNKVINNGKTNRLSRSVSPELGKSGIPLKIYSDPKVKSPNTSRGSDETLWTKVPIVEEIKEDSTKCEPHHRLFVSNLKPAIKPIPKNLLNLIVESSDGSLDDATKFATEINAQNSVGIPLPEKVTELVNIPTNGPTINGVRKSAIIRGIKARTNVKNKNNLSTVKYPHKLSEYREVLSLGNSNRLNINANSFKGFYSLKEKHRFERRNEVETENKENFENNNDNIVNKRPRWNENYNLNKGKRVNWAESLEW</sequence>
<evidence type="ECO:0000313" key="4">
    <source>
        <dbReference type="Proteomes" id="UP000307173"/>
    </source>
</evidence>
<feature type="region of interest" description="Disordered" evidence="2">
    <location>
        <begin position="1"/>
        <end position="23"/>
    </location>
</feature>